<sequence>MTILMAPLRAVLTLLPSPVPRRQRRLGGRFADVDGIPYRMPVDTSDAAVMMAAFPVSLSAARDLLPGGELHPLSLGGDRGILLVTVVDYRVTDIGAYIEYSIALAVTHGARPAPPVLPLLFQRFFGMGQYVLDLPVSTEVSVKGGKGIWGMPKHQDRLDFVVTPTRASALYDGGDDLGCLVEIARPPRTRLPLKLAAVNYCAFRGMLMKSTIYFRGAADIALGRAARGRLVLGPPLSERLSRLGIGTAPLATVFIPAATGVLDDHAESWFLTAPTGSEASAQAQRSGGALADVVSLGTGESWPPAPDRSRVEAGS</sequence>
<gene>
    <name evidence="1" type="ORF">J0P97_09695</name>
</gene>
<reference evidence="1 2" key="1">
    <citation type="submission" date="2021-03" db="EMBL/GenBank/DDBJ databases">
        <title>Microbacterium pauli sp. nov., isolated from microfiltered milk.</title>
        <authorList>
            <person name="Bellassi P."/>
            <person name="Fontana A."/>
            <person name="Callegari M.L."/>
            <person name="Lorenzo M."/>
            <person name="Cappa F."/>
        </authorList>
    </citation>
    <scope>NUCLEOTIDE SEQUENCE [LARGE SCALE GENOMIC DNA]</scope>
    <source>
        <strain evidence="1 2">DSM 18909</strain>
    </source>
</reference>
<evidence type="ECO:0000313" key="1">
    <source>
        <dbReference type="EMBL" id="MBT8798346.1"/>
    </source>
</evidence>
<dbReference type="RefSeq" id="WP_215487587.1">
    <property type="nucleotide sequence ID" value="NZ_BAAAPJ010000006.1"/>
</dbReference>
<dbReference type="InterPro" id="IPR010451">
    <property type="entry name" value="Acetoacetate_decarboxylase"/>
</dbReference>
<evidence type="ECO:0000313" key="2">
    <source>
        <dbReference type="Proteomes" id="UP000740605"/>
    </source>
</evidence>
<protein>
    <submittedName>
        <fullName evidence="1">Acetoacetate decarboxylase family protein</fullName>
    </submittedName>
</protein>
<keyword evidence="2" id="KW-1185">Reference proteome</keyword>
<dbReference type="SUPFAM" id="SSF160104">
    <property type="entry name" value="Acetoacetate decarboxylase-like"/>
    <property type="match status" value="1"/>
</dbReference>
<dbReference type="Gene3D" id="2.40.400.10">
    <property type="entry name" value="Acetoacetate decarboxylase-like"/>
    <property type="match status" value="1"/>
</dbReference>
<comment type="caution">
    <text evidence="1">The sequence shown here is derived from an EMBL/GenBank/DDBJ whole genome shotgun (WGS) entry which is preliminary data.</text>
</comment>
<dbReference type="EMBL" id="JAFLHG010000008">
    <property type="protein sequence ID" value="MBT8798346.1"/>
    <property type="molecule type" value="Genomic_DNA"/>
</dbReference>
<proteinExistence type="predicted"/>
<name>A0ABS5XVA3_9MICO</name>
<dbReference type="Pfam" id="PF06314">
    <property type="entry name" value="ADC"/>
    <property type="match status" value="1"/>
</dbReference>
<organism evidence="1 2">
    <name type="scientific">Microbacterium flavum</name>
    <dbReference type="NCBI Taxonomy" id="415216"/>
    <lineage>
        <taxon>Bacteria</taxon>
        <taxon>Bacillati</taxon>
        <taxon>Actinomycetota</taxon>
        <taxon>Actinomycetes</taxon>
        <taxon>Micrococcales</taxon>
        <taxon>Microbacteriaceae</taxon>
        <taxon>Microbacterium</taxon>
    </lineage>
</organism>
<dbReference type="Proteomes" id="UP000740605">
    <property type="component" value="Unassembled WGS sequence"/>
</dbReference>
<dbReference type="InterPro" id="IPR023375">
    <property type="entry name" value="ADC_dom_sf"/>
</dbReference>
<accession>A0ABS5XVA3</accession>